<comment type="similarity">
    <text evidence="2">Belongs to the CDC73 family.</text>
</comment>
<evidence type="ECO:0000313" key="6">
    <source>
        <dbReference type="EMBL" id="CUG71126.1"/>
    </source>
</evidence>
<comment type="subcellular location">
    <subcellularLocation>
        <location evidence="1">Nucleus</location>
    </subcellularLocation>
</comment>
<dbReference type="Gene3D" id="3.40.50.11990">
    <property type="entry name" value="RNA polymerase II accessory factor, Cdc73 C-terminal domain"/>
    <property type="match status" value="1"/>
</dbReference>
<sequence length="411" mass="45232">MSSASSATRPTLPRLAKRQREAWENLVELIAADKSEDTTAVAAASSNLTTVDSLSTLLPQPMTTELRTAIESYGTEFEAAQSTMFQPQTSVADGYHAKPIPIRSSDLFSKNVGSGMRPAVTSTSTGASGEELSSSTIGDSALMVRKAAAIAPMVLSIAQQLPNGSGSSSSSSVNDGGVAPLRTIESLTKNDLLFGSVERLTQGFRRQNLLDKRYARPDFLPIILIPSGPTAAIQLFNVRSFLEEGDYVHPSQIFMNSGPAGDTSREDSKPENVVVSPRAFFSAETLRNSAFSKFRVVDDPRKIENWDHVCACIVTGVDWQLQEWFQPDHPMRHLGRPSVLFDFVRGFLGYFEEDKLPAALAQWNVHPLVLNRKYVKAKAHILQAYTFWEELYRFISSNPRFSRYVASGVDE</sequence>
<dbReference type="GO" id="GO:0016593">
    <property type="term" value="C:Cdc73/Paf1 complex"/>
    <property type="evidence" value="ECO:0007669"/>
    <property type="project" value="InterPro"/>
</dbReference>
<evidence type="ECO:0000256" key="2">
    <source>
        <dbReference type="ARBA" id="ARBA00010427"/>
    </source>
</evidence>
<evidence type="ECO:0000256" key="4">
    <source>
        <dbReference type="ARBA" id="ARBA00023242"/>
    </source>
</evidence>
<dbReference type="GO" id="GO:0006368">
    <property type="term" value="P:transcription elongation by RNA polymerase II"/>
    <property type="evidence" value="ECO:0007669"/>
    <property type="project" value="InterPro"/>
</dbReference>
<gene>
    <name evidence="6" type="ORF">BSAL_83665</name>
</gene>
<dbReference type="VEuPathDB" id="TriTrypDB:BSAL_83665"/>
<dbReference type="PANTHER" id="PTHR12466">
    <property type="entry name" value="CDC73 DOMAIN PROTEIN"/>
    <property type="match status" value="1"/>
</dbReference>
<evidence type="ECO:0000313" key="7">
    <source>
        <dbReference type="Proteomes" id="UP000051952"/>
    </source>
</evidence>
<dbReference type="Proteomes" id="UP000051952">
    <property type="component" value="Unassembled WGS sequence"/>
</dbReference>
<dbReference type="PANTHER" id="PTHR12466:SF8">
    <property type="entry name" value="PARAFIBROMIN"/>
    <property type="match status" value="1"/>
</dbReference>
<feature type="domain" description="Cell division control protein 73 C-terminal" evidence="5">
    <location>
        <begin position="221"/>
        <end position="393"/>
    </location>
</feature>
<dbReference type="EMBL" id="CYKH01000944">
    <property type="protein sequence ID" value="CUG71126.1"/>
    <property type="molecule type" value="Genomic_DNA"/>
</dbReference>
<evidence type="ECO:0000256" key="3">
    <source>
        <dbReference type="ARBA" id="ARBA00023163"/>
    </source>
</evidence>
<protein>
    <recommendedName>
        <fullName evidence="5">Cell division control protein 73 C-terminal domain-containing protein</fullName>
    </recommendedName>
</protein>
<organism evidence="6 7">
    <name type="scientific">Bodo saltans</name>
    <name type="common">Flagellated protozoan</name>
    <dbReference type="NCBI Taxonomy" id="75058"/>
    <lineage>
        <taxon>Eukaryota</taxon>
        <taxon>Discoba</taxon>
        <taxon>Euglenozoa</taxon>
        <taxon>Kinetoplastea</taxon>
        <taxon>Metakinetoplastina</taxon>
        <taxon>Eubodonida</taxon>
        <taxon>Bodonidae</taxon>
        <taxon>Bodo</taxon>
    </lineage>
</organism>
<dbReference type="InterPro" id="IPR007852">
    <property type="entry name" value="Cdc73/Parafibromin"/>
</dbReference>
<evidence type="ECO:0000259" key="5">
    <source>
        <dbReference type="Pfam" id="PF05179"/>
    </source>
</evidence>
<dbReference type="Pfam" id="PF05179">
    <property type="entry name" value="CDC73_C"/>
    <property type="match status" value="1"/>
</dbReference>
<evidence type="ECO:0000256" key="1">
    <source>
        <dbReference type="ARBA" id="ARBA00004123"/>
    </source>
</evidence>
<dbReference type="InterPro" id="IPR031336">
    <property type="entry name" value="CDC73_C"/>
</dbReference>
<dbReference type="GO" id="GO:0032968">
    <property type="term" value="P:positive regulation of transcription elongation by RNA polymerase II"/>
    <property type="evidence" value="ECO:0007669"/>
    <property type="project" value="TreeGrafter"/>
</dbReference>
<name>A0A0S4J3R3_BODSA</name>
<keyword evidence="3" id="KW-0804">Transcription</keyword>
<dbReference type="AlphaFoldDB" id="A0A0S4J3R3"/>
<accession>A0A0S4J3R3</accession>
<keyword evidence="4" id="KW-0539">Nucleus</keyword>
<dbReference type="GO" id="GO:0000993">
    <property type="term" value="F:RNA polymerase II complex binding"/>
    <property type="evidence" value="ECO:0007669"/>
    <property type="project" value="TreeGrafter"/>
</dbReference>
<dbReference type="OrthoDB" id="2186602at2759"/>
<reference evidence="7" key="1">
    <citation type="submission" date="2015-09" db="EMBL/GenBank/DDBJ databases">
        <authorList>
            <consortium name="Pathogen Informatics"/>
        </authorList>
    </citation>
    <scope>NUCLEOTIDE SEQUENCE [LARGE SCALE GENOMIC DNA]</scope>
    <source>
        <strain evidence="7">Lake Konstanz</strain>
    </source>
</reference>
<dbReference type="InterPro" id="IPR038103">
    <property type="entry name" value="CDC73_C_sf"/>
</dbReference>
<proteinExistence type="inferred from homology"/>
<keyword evidence="7" id="KW-1185">Reference proteome</keyword>